<proteinExistence type="predicted"/>
<organism evidence="1 2">
    <name type="scientific">Lactobacillus kitasatonis</name>
    <dbReference type="NCBI Taxonomy" id="237446"/>
    <lineage>
        <taxon>Bacteria</taxon>
        <taxon>Bacillati</taxon>
        <taxon>Bacillota</taxon>
        <taxon>Bacilli</taxon>
        <taxon>Lactobacillales</taxon>
        <taxon>Lactobacillaceae</taxon>
        <taxon>Lactobacillus</taxon>
    </lineage>
</organism>
<name>A0ABS1LXV7_9LACO</name>
<keyword evidence="2" id="KW-1185">Reference proteome</keyword>
<dbReference type="Proteomes" id="UP000640912">
    <property type="component" value="Unassembled WGS sequence"/>
</dbReference>
<evidence type="ECO:0000313" key="1">
    <source>
        <dbReference type="EMBL" id="MBL1072760.1"/>
    </source>
</evidence>
<dbReference type="EMBL" id="JAEHNR010000128">
    <property type="protein sequence ID" value="MBL1072760.1"/>
    <property type="molecule type" value="Genomic_DNA"/>
</dbReference>
<accession>A0ABS1LXV7</accession>
<evidence type="ECO:0000313" key="2">
    <source>
        <dbReference type="Proteomes" id="UP000640912"/>
    </source>
</evidence>
<reference evidence="1 2" key="1">
    <citation type="journal article" date="2021" name="Microorganisms">
        <title>Dual Inhibition of Salmonella enterica and Clostridium perfringens by New Probiotic Candidates Isolated from Chicken Intestinal Mucosa.</title>
        <authorList>
            <person name="Lone A."/>
            <person name="Mottawea W."/>
            <person name="Ait Chait Y."/>
            <person name="Hammami R."/>
        </authorList>
    </citation>
    <scope>NUCLEOTIDE SEQUENCE [LARGE SCALE GENOMIC DNA]</scope>
    <source>
        <strain evidence="1 2">A12</strain>
    </source>
</reference>
<protein>
    <submittedName>
        <fullName evidence="1">Uncharacterized protein</fullName>
    </submittedName>
</protein>
<gene>
    <name evidence="1" type="ORF">JEM47_10050</name>
</gene>
<comment type="caution">
    <text evidence="1">The sequence shown here is derived from an EMBL/GenBank/DDBJ whole genome shotgun (WGS) entry which is preliminary data.</text>
</comment>
<sequence>MTSLSLLGISTTSLMQVKTQVVKAVHYKYADKYYKVKLLRKTEVDKAPHPYIKLSDVYYHWKYLPAGSIVYVKSNGSNVSWTVKGAQLPGKYWVTDYNSQDYSWFSTNLNAELPRNTYNAHGFVVRQTPNTISLTNKYGKAIIYTNTIQLYHFPHADGSTPNTAYIRARFTNKSNIPRVPAHFISDYFNIRKINTNTLSEFDPSESTAHALNQEVWDARQLGLSAVRPHKTVTCIIADDLHDGLHSHQRFSFQPVDIYGRHLGKAKYATGSKMHYSDDITDDDDFTDY</sequence>